<proteinExistence type="predicted"/>
<dbReference type="EMBL" id="JXNU01000003">
    <property type="protein sequence ID" value="KKF36476.1"/>
    <property type="molecule type" value="Genomic_DNA"/>
</dbReference>
<dbReference type="InterPro" id="IPR008651">
    <property type="entry name" value="Uncharacterised_HicB"/>
</dbReference>
<sequence>MSTILRDKSPKGAGKAPMFNVRISPDLKEQFEIQAKKEGVSLGNWLKELGRAELKRKGIEPKG</sequence>
<dbReference type="GO" id="GO:0006355">
    <property type="term" value="P:regulation of DNA-templated transcription"/>
    <property type="evidence" value="ECO:0007669"/>
    <property type="project" value="InterPro"/>
</dbReference>
<dbReference type="InterPro" id="IPR013321">
    <property type="entry name" value="Arc_rbn_hlx_hlx"/>
</dbReference>
<dbReference type="PATRIC" id="fig|65700.7.peg.3814"/>
<reference evidence="2 3" key="1">
    <citation type="submission" date="2015-01" db="EMBL/GenBank/DDBJ databases">
        <title>Erwinia tracheiphila.</title>
        <authorList>
            <person name="Shapiro L.R."/>
        </authorList>
    </citation>
    <scope>NUCLEOTIDE SEQUENCE [LARGE SCALE GENOMIC DNA]</scope>
    <source>
        <strain evidence="2 3">BuffGH</strain>
    </source>
</reference>
<dbReference type="Gene3D" id="1.10.1220.10">
    <property type="entry name" value="Met repressor-like"/>
    <property type="match status" value="1"/>
</dbReference>
<dbReference type="InterPro" id="IPR010985">
    <property type="entry name" value="Ribbon_hlx_hlx"/>
</dbReference>
<gene>
    <name evidence="1" type="ORF">AV903_25275</name>
    <name evidence="2" type="ORF">SY86_15180</name>
</gene>
<dbReference type="RefSeq" id="WP_040465770.1">
    <property type="nucleotide sequence ID" value="NZ_CP013970.1"/>
</dbReference>
<dbReference type="EMBL" id="CP013970">
    <property type="protein sequence ID" value="AXF78561.1"/>
    <property type="molecule type" value="Genomic_DNA"/>
</dbReference>
<dbReference type="Proteomes" id="UP000264980">
    <property type="component" value="Chromosome"/>
</dbReference>
<evidence type="ECO:0000313" key="3">
    <source>
        <dbReference type="Proteomes" id="UP000033924"/>
    </source>
</evidence>
<evidence type="ECO:0000313" key="4">
    <source>
        <dbReference type="Proteomes" id="UP000264980"/>
    </source>
</evidence>
<dbReference type="SUPFAM" id="SSF47598">
    <property type="entry name" value="Ribbon-helix-helix"/>
    <property type="match status" value="1"/>
</dbReference>
<evidence type="ECO:0000313" key="1">
    <source>
        <dbReference type="EMBL" id="AXF78561.1"/>
    </source>
</evidence>
<keyword evidence="3" id="KW-1185">Reference proteome</keyword>
<organism evidence="2 3">
    <name type="scientific">Erwinia tracheiphila</name>
    <dbReference type="NCBI Taxonomy" id="65700"/>
    <lineage>
        <taxon>Bacteria</taxon>
        <taxon>Pseudomonadati</taxon>
        <taxon>Pseudomonadota</taxon>
        <taxon>Gammaproteobacteria</taxon>
        <taxon>Enterobacterales</taxon>
        <taxon>Erwiniaceae</taxon>
        <taxon>Erwinia</taxon>
    </lineage>
</organism>
<dbReference type="GO" id="GO:0043565">
    <property type="term" value="F:sequence-specific DNA binding"/>
    <property type="evidence" value="ECO:0007669"/>
    <property type="project" value="UniProtKB-ARBA"/>
</dbReference>
<dbReference type="Pfam" id="PF05534">
    <property type="entry name" value="HicB"/>
    <property type="match status" value="1"/>
</dbReference>
<dbReference type="AlphaFoldDB" id="A0A0M2KHM2"/>
<dbReference type="STRING" id="65700.SY86_15180"/>
<accession>A0A0M2KHM2</accession>
<reference evidence="1 4" key="2">
    <citation type="submission" date="2016-01" db="EMBL/GenBank/DDBJ databases">
        <authorList>
            <person name="Oliw E.H."/>
        </authorList>
    </citation>
    <scope>NUCLEOTIDE SEQUENCE [LARGE SCALE GENOMIC DNA]</scope>
    <source>
        <strain evidence="1 4">MDcuke</strain>
    </source>
</reference>
<protein>
    <submittedName>
        <fullName evidence="2">Repressor</fullName>
    </submittedName>
    <submittedName>
        <fullName evidence="1">Toxin-antitoxin system HicB family antitoxin</fullName>
    </submittedName>
</protein>
<name>A0A0M2KHM2_9GAMM</name>
<evidence type="ECO:0000313" key="2">
    <source>
        <dbReference type="EMBL" id="KKF36476.1"/>
    </source>
</evidence>
<dbReference type="Proteomes" id="UP000033924">
    <property type="component" value="Unassembled WGS sequence"/>
</dbReference>